<proteinExistence type="predicted"/>
<accession>A0ABN3RWM0</accession>
<comment type="caution">
    <text evidence="1">The sequence shown here is derived from an EMBL/GenBank/DDBJ whole genome shotgun (WGS) entry which is preliminary data.</text>
</comment>
<organism evidence="1 2">
    <name type="scientific">Streptomyces vastus</name>
    <dbReference type="NCBI Taxonomy" id="285451"/>
    <lineage>
        <taxon>Bacteria</taxon>
        <taxon>Bacillati</taxon>
        <taxon>Actinomycetota</taxon>
        <taxon>Actinomycetes</taxon>
        <taxon>Kitasatosporales</taxon>
        <taxon>Streptomycetaceae</taxon>
        <taxon>Streptomyces</taxon>
    </lineage>
</organism>
<name>A0ABN3RWM0_9ACTN</name>
<dbReference type="Proteomes" id="UP001500151">
    <property type="component" value="Unassembled WGS sequence"/>
</dbReference>
<reference evidence="1 2" key="1">
    <citation type="journal article" date="2019" name="Int. J. Syst. Evol. Microbiol.">
        <title>The Global Catalogue of Microorganisms (GCM) 10K type strain sequencing project: providing services to taxonomists for standard genome sequencing and annotation.</title>
        <authorList>
            <consortium name="The Broad Institute Genomics Platform"/>
            <consortium name="The Broad Institute Genome Sequencing Center for Infectious Disease"/>
            <person name="Wu L."/>
            <person name="Ma J."/>
        </authorList>
    </citation>
    <scope>NUCLEOTIDE SEQUENCE [LARGE SCALE GENOMIC DNA]</scope>
    <source>
        <strain evidence="1 2">JCM 4524</strain>
    </source>
</reference>
<dbReference type="EMBL" id="BAAASJ010000122">
    <property type="protein sequence ID" value="GAA2662641.1"/>
    <property type="molecule type" value="Genomic_DNA"/>
</dbReference>
<protein>
    <recommendedName>
        <fullName evidence="3">DDE Tnp4 domain-containing protein</fullName>
    </recommendedName>
</protein>
<evidence type="ECO:0000313" key="1">
    <source>
        <dbReference type="EMBL" id="GAA2662641.1"/>
    </source>
</evidence>
<keyword evidence="2" id="KW-1185">Reference proteome</keyword>
<evidence type="ECO:0000313" key="2">
    <source>
        <dbReference type="Proteomes" id="UP001500151"/>
    </source>
</evidence>
<evidence type="ECO:0008006" key="3">
    <source>
        <dbReference type="Google" id="ProtNLM"/>
    </source>
</evidence>
<gene>
    <name evidence="1" type="ORF">GCM10010307_81890</name>
</gene>
<sequence>MLIVDGTLGPTRDHTIAAQSKNYRYSTNHQAVIDADTRLVVVVGRPLPGDRNDCKAWVMRGRSAARG</sequence>